<evidence type="ECO:0000313" key="2">
    <source>
        <dbReference type="EMBL" id="MET3604980.1"/>
    </source>
</evidence>
<feature type="transmembrane region" description="Helical" evidence="1">
    <location>
        <begin position="365"/>
        <end position="383"/>
    </location>
</feature>
<keyword evidence="5" id="KW-1185">Reference proteome</keyword>
<proteinExistence type="predicted"/>
<feature type="transmembrane region" description="Helical" evidence="1">
    <location>
        <begin position="273"/>
        <end position="290"/>
    </location>
</feature>
<dbReference type="Pfam" id="PF13795">
    <property type="entry name" value="HupE_UreJ_2"/>
    <property type="match status" value="1"/>
</dbReference>
<evidence type="ECO:0000313" key="4">
    <source>
        <dbReference type="Proteomes" id="UP000323522"/>
    </source>
</evidence>
<dbReference type="EMBL" id="JBEPLS010000011">
    <property type="protein sequence ID" value="MET3604980.1"/>
    <property type="molecule type" value="Genomic_DNA"/>
</dbReference>
<dbReference type="OrthoDB" id="9808870at2"/>
<evidence type="ECO:0000256" key="1">
    <source>
        <dbReference type="SAM" id="Phobius"/>
    </source>
</evidence>
<keyword evidence="1" id="KW-0812">Transmembrane</keyword>
<evidence type="ECO:0000313" key="5">
    <source>
        <dbReference type="Proteomes" id="UP001549111"/>
    </source>
</evidence>
<evidence type="ECO:0000313" key="3">
    <source>
        <dbReference type="EMBL" id="QEN01732.1"/>
    </source>
</evidence>
<reference evidence="3 4" key="1">
    <citation type="submission" date="2019-02" db="EMBL/GenBank/DDBJ databases">
        <title>Complete Genome Sequence and Methylome Analysis of Sphaerotilus natans subsp. sulfidivorans D-507.</title>
        <authorList>
            <person name="Fomenkov A."/>
            <person name="Gridneva E."/>
            <person name="Smolyakov D."/>
            <person name="Dubinina G."/>
            <person name="Vincze T."/>
            <person name="Grabovich M."/>
            <person name="Roberts R.J."/>
        </authorList>
    </citation>
    <scope>NUCLEOTIDE SEQUENCE [LARGE SCALE GENOMIC DNA]</scope>
    <source>
        <strain evidence="3 4">D-507</strain>
    </source>
</reference>
<dbReference type="AlphaFoldDB" id="A0A5C1Q6I0"/>
<keyword evidence="1" id="KW-1133">Transmembrane helix</keyword>
<dbReference type="RefSeq" id="WP_149504395.1">
    <property type="nucleotide sequence ID" value="NZ_CP035708.1"/>
</dbReference>
<feature type="transmembrane region" description="Helical" evidence="1">
    <location>
        <begin position="205"/>
        <end position="224"/>
    </location>
</feature>
<dbReference type="KEGG" id="snn:EWH46_13765"/>
<organism evidence="3 4">
    <name type="scientific">Sphaerotilus sulfidivorans</name>
    <dbReference type="NCBI Taxonomy" id="639200"/>
    <lineage>
        <taxon>Bacteria</taxon>
        <taxon>Pseudomonadati</taxon>
        <taxon>Pseudomonadota</taxon>
        <taxon>Betaproteobacteria</taxon>
        <taxon>Burkholderiales</taxon>
        <taxon>Sphaerotilaceae</taxon>
        <taxon>Sphaerotilus</taxon>
    </lineage>
</organism>
<keyword evidence="1" id="KW-0472">Membrane</keyword>
<dbReference type="InterPro" id="IPR032809">
    <property type="entry name" value="Put_HupE_UreJ"/>
</dbReference>
<protein>
    <submittedName>
        <fullName evidence="3">HupE/UreJ family protein</fullName>
    </submittedName>
</protein>
<feature type="transmembrane region" description="Helical" evidence="1">
    <location>
        <begin position="329"/>
        <end position="353"/>
    </location>
</feature>
<sequence>MKIRSAAMHPMLWPGHLLAVLVLLFVALAPARAHQASDAYLNWRIDGERIEQRIDLSLRDLDRELVLDTDDDGVLRWGEIRSREADIIRLVDAALQPRADGADCRLSARAPMQVERHADGQHLVLRSSWACAAPVQVAQLDYRLFARTDPSHRGLLNIAVAETAGQPASDGQAAVLIAGEGERSWMLAQAGGGFLDFVREGMHHIAIGLDHILFLVTLLLVAVWRREGDGWTPRETASAAWREALVLVSTFTLAHSLTLGLVTVGVLPPPTRWVEALIAVSVLLAALDNLRPLLPGPRWPLVGLFGLIHGVGFAGPLQDLGLREDQLLLQLLGFNLGVELGQLALVALLLPLAIALRHAPAYRRLAVQGGSGAIALLALVWTAERGLDLSLLPQL</sequence>
<name>A0A5C1Q6I0_9BURK</name>
<gene>
    <name evidence="2" type="ORF">ABIC99_002805</name>
    <name evidence="3" type="ORF">EWH46_13765</name>
</gene>
<dbReference type="EMBL" id="CP035708">
    <property type="protein sequence ID" value="QEN01732.1"/>
    <property type="molecule type" value="Genomic_DNA"/>
</dbReference>
<accession>A0A5C1Q6I0</accession>
<feature type="transmembrane region" description="Helical" evidence="1">
    <location>
        <begin position="299"/>
        <end position="317"/>
    </location>
</feature>
<dbReference type="Proteomes" id="UP001549111">
    <property type="component" value="Unassembled WGS sequence"/>
</dbReference>
<dbReference type="Proteomes" id="UP000323522">
    <property type="component" value="Chromosome"/>
</dbReference>
<feature type="transmembrane region" description="Helical" evidence="1">
    <location>
        <begin position="244"/>
        <end position="267"/>
    </location>
</feature>
<reference evidence="2 5" key="2">
    <citation type="submission" date="2024-06" db="EMBL/GenBank/DDBJ databases">
        <title>Genomic Encyclopedia of Type Strains, Phase IV (KMG-IV): sequencing the most valuable type-strain genomes for metagenomic binning, comparative biology and taxonomic classification.</title>
        <authorList>
            <person name="Goeker M."/>
        </authorList>
    </citation>
    <scope>NUCLEOTIDE SEQUENCE [LARGE SCALE GENOMIC DNA]</scope>
    <source>
        <strain evidence="2 5">D-501</strain>
    </source>
</reference>